<dbReference type="RefSeq" id="XP_033537570.1">
    <property type="nucleotide sequence ID" value="XM_033678832.1"/>
</dbReference>
<name>A0A6G1GDJ3_9PEZI</name>
<comment type="similarity">
    <text evidence="1">Belongs to the ustYa family.</text>
</comment>
<dbReference type="PANTHER" id="PTHR33365">
    <property type="entry name" value="YALI0B05434P"/>
    <property type="match status" value="1"/>
</dbReference>
<gene>
    <name evidence="3 5" type="ORF">P152DRAFT_455666</name>
</gene>
<dbReference type="EMBL" id="ML975151">
    <property type="protein sequence ID" value="KAF1815939.1"/>
    <property type="molecule type" value="Genomic_DNA"/>
</dbReference>
<reference evidence="5" key="2">
    <citation type="submission" date="2020-04" db="EMBL/GenBank/DDBJ databases">
        <authorList>
            <consortium name="NCBI Genome Project"/>
        </authorList>
    </citation>
    <scope>NUCLEOTIDE SEQUENCE</scope>
    <source>
        <strain evidence="5">CBS 781.70</strain>
    </source>
</reference>
<dbReference type="OrthoDB" id="3687641at2759"/>
<keyword evidence="2" id="KW-1133">Transmembrane helix</keyword>
<dbReference type="PANTHER" id="PTHR33365:SF7">
    <property type="entry name" value="TAT PATHWAY SIGNAL SEQUENCE"/>
    <property type="match status" value="1"/>
</dbReference>
<feature type="transmembrane region" description="Helical" evidence="2">
    <location>
        <begin position="58"/>
        <end position="81"/>
    </location>
</feature>
<organism evidence="3">
    <name type="scientific">Eremomyces bilateralis CBS 781.70</name>
    <dbReference type="NCBI Taxonomy" id="1392243"/>
    <lineage>
        <taxon>Eukaryota</taxon>
        <taxon>Fungi</taxon>
        <taxon>Dikarya</taxon>
        <taxon>Ascomycota</taxon>
        <taxon>Pezizomycotina</taxon>
        <taxon>Dothideomycetes</taxon>
        <taxon>Dothideomycetes incertae sedis</taxon>
        <taxon>Eremomycetales</taxon>
        <taxon>Eremomycetaceae</taxon>
        <taxon>Eremomyces</taxon>
    </lineage>
</organism>
<dbReference type="AlphaFoldDB" id="A0A6G1GDJ3"/>
<accession>A0A6G1GDJ3</accession>
<keyword evidence="2" id="KW-0812">Transmembrane</keyword>
<reference evidence="3 5" key="1">
    <citation type="submission" date="2020-01" db="EMBL/GenBank/DDBJ databases">
        <authorList>
            <consortium name="DOE Joint Genome Institute"/>
            <person name="Haridas S."/>
            <person name="Albert R."/>
            <person name="Binder M."/>
            <person name="Bloem J."/>
            <person name="Labutti K."/>
            <person name="Salamov A."/>
            <person name="Andreopoulos B."/>
            <person name="Baker S.E."/>
            <person name="Barry K."/>
            <person name="Bills G."/>
            <person name="Bluhm B.H."/>
            <person name="Cannon C."/>
            <person name="Castanera R."/>
            <person name="Culley D.E."/>
            <person name="Daum C."/>
            <person name="Ezra D."/>
            <person name="Gonzalez J.B."/>
            <person name="Henrissat B."/>
            <person name="Kuo A."/>
            <person name="Liang C."/>
            <person name="Lipzen A."/>
            <person name="Lutzoni F."/>
            <person name="Magnuson J."/>
            <person name="Mondo S."/>
            <person name="Nolan M."/>
            <person name="Ohm R."/>
            <person name="Pangilinan J."/>
            <person name="Park H.-J."/>
            <person name="Ramirez L."/>
            <person name="Alfaro M."/>
            <person name="Sun H."/>
            <person name="Tritt A."/>
            <person name="Yoshinaga Y."/>
            <person name="Zwiers L.-H."/>
            <person name="Turgeon B.G."/>
            <person name="Goodwin S.B."/>
            <person name="Spatafora J.W."/>
            <person name="Crous P.W."/>
            <person name="Grigoriev I.V."/>
        </authorList>
    </citation>
    <scope>NUCLEOTIDE SEQUENCE</scope>
    <source>
        <strain evidence="3 5">CBS 781.70</strain>
    </source>
</reference>
<evidence type="ECO:0000313" key="5">
    <source>
        <dbReference type="RefSeq" id="XP_033537570.1"/>
    </source>
</evidence>
<evidence type="ECO:0000313" key="3">
    <source>
        <dbReference type="EMBL" id="KAF1815939.1"/>
    </source>
</evidence>
<reference evidence="5" key="3">
    <citation type="submission" date="2025-04" db="UniProtKB">
        <authorList>
            <consortium name="RefSeq"/>
        </authorList>
    </citation>
    <scope>IDENTIFICATION</scope>
    <source>
        <strain evidence="5">CBS 781.70</strain>
    </source>
</reference>
<dbReference type="Proteomes" id="UP000504638">
    <property type="component" value="Unplaced"/>
</dbReference>
<sequence>MPPFLSHDDDSVKEGLLETSSFDTLPRYPQVYQDFPDTNFHPTEPESHTRLRRAYRRAIWTIWALAFTCLCTLLLLLFLYIQLSQRGLHCRSLDLFPSLAEDPKVVQFEKKKLPVKLSHNPFVGDPSPELDNAWHGLFDRVNIRVSAKDLQYAEVDSLKLADGSGDYIGLLGMHHELHCLKKIRHWIYKDFYYPNLTVGSEAYVENKVHVDHCIENIRVSTMCRADTSLNTFAWMDVSKGWVTAAEDTGYHSCANMDNLMGWVKERSLDLLEPNLLLQPGEN</sequence>
<protein>
    <recommendedName>
        <fullName evidence="6">Tat pathway signal sequence</fullName>
    </recommendedName>
</protein>
<evidence type="ECO:0000256" key="1">
    <source>
        <dbReference type="ARBA" id="ARBA00035112"/>
    </source>
</evidence>
<dbReference type="InterPro" id="IPR021765">
    <property type="entry name" value="UstYa-like"/>
</dbReference>
<evidence type="ECO:0000313" key="4">
    <source>
        <dbReference type="Proteomes" id="UP000504638"/>
    </source>
</evidence>
<evidence type="ECO:0000256" key="2">
    <source>
        <dbReference type="SAM" id="Phobius"/>
    </source>
</evidence>
<dbReference type="GeneID" id="54419402"/>
<dbReference type="GO" id="GO:0043386">
    <property type="term" value="P:mycotoxin biosynthetic process"/>
    <property type="evidence" value="ECO:0007669"/>
    <property type="project" value="InterPro"/>
</dbReference>
<evidence type="ECO:0008006" key="6">
    <source>
        <dbReference type="Google" id="ProtNLM"/>
    </source>
</evidence>
<proteinExistence type="inferred from homology"/>
<dbReference type="Pfam" id="PF11807">
    <property type="entry name" value="UstYa"/>
    <property type="match status" value="1"/>
</dbReference>
<keyword evidence="2" id="KW-0472">Membrane</keyword>
<keyword evidence="4" id="KW-1185">Reference proteome</keyword>